<evidence type="ECO:0000313" key="2">
    <source>
        <dbReference type="EMBL" id="KAG9323075.1"/>
    </source>
</evidence>
<reference evidence="2" key="1">
    <citation type="submission" date="2021-07" db="EMBL/GenBank/DDBJ databases">
        <title>Draft genome of Mortierella alpina, strain LL118, isolated from an aspen leaf litter sample.</title>
        <authorList>
            <person name="Yang S."/>
            <person name="Vinatzer B.A."/>
        </authorList>
    </citation>
    <scope>NUCLEOTIDE SEQUENCE</scope>
    <source>
        <strain evidence="2">LL118</strain>
    </source>
</reference>
<dbReference type="AlphaFoldDB" id="A0A9P8A482"/>
<evidence type="ECO:0008006" key="4">
    <source>
        <dbReference type="Google" id="ProtNLM"/>
    </source>
</evidence>
<comment type="caution">
    <text evidence="2">The sequence shown here is derived from an EMBL/GenBank/DDBJ whole genome shotgun (WGS) entry which is preliminary data.</text>
</comment>
<accession>A0A9P8A482</accession>
<dbReference type="EMBL" id="JAIFTL010000117">
    <property type="protein sequence ID" value="KAG9323075.1"/>
    <property type="molecule type" value="Genomic_DNA"/>
</dbReference>
<evidence type="ECO:0000313" key="3">
    <source>
        <dbReference type="Proteomes" id="UP000717515"/>
    </source>
</evidence>
<sequence length="175" mass="19911">MVHHCFNPNNRSEGEPVKAPSRKTLSFPENGDEQYERVFGFTPKPEQRKVAEHIDRGENCILVAGSGWGTTLAYLLPLALWSDRIILIVSSLVEQLEEHDRVLWCQPRVRNQVLLMSKLNAGAIRILLSAEEAVMVRDVSDILRVIQFRFLKNISILAKRLALQFATQVFKALAF</sequence>
<dbReference type="Gene3D" id="3.40.50.300">
    <property type="entry name" value="P-loop containing nucleotide triphosphate hydrolases"/>
    <property type="match status" value="1"/>
</dbReference>
<proteinExistence type="predicted"/>
<organism evidence="2 3">
    <name type="scientific">Mortierella alpina</name>
    <name type="common">Oleaginous fungus</name>
    <name type="synonym">Mortierella renispora</name>
    <dbReference type="NCBI Taxonomy" id="64518"/>
    <lineage>
        <taxon>Eukaryota</taxon>
        <taxon>Fungi</taxon>
        <taxon>Fungi incertae sedis</taxon>
        <taxon>Mucoromycota</taxon>
        <taxon>Mortierellomycotina</taxon>
        <taxon>Mortierellomycetes</taxon>
        <taxon>Mortierellales</taxon>
        <taxon>Mortierellaceae</taxon>
        <taxon>Mortierella</taxon>
    </lineage>
</organism>
<dbReference type="InterPro" id="IPR027417">
    <property type="entry name" value="P-loop_NTPase"/>
</dbReference>
<protein>
    <recommendedName>
        <fullName evidence="4">Helicase ATP-binding domain-containing protein</fullName>
    </recommendedName>
</protein>
<feature type="region of interest" description="Disordered" evidence="1">
    <location>
        <begin position="1"/>
        <end position="28"/>
    </location>
</feature>
<evidence type="ECO:0000256" key="1">
    <source>
        <dbReference type="SAM" id="MobiDB-lite"/>
    </source>
</evidence>
<dbReference type="SUPFAM" id="SSF52540">
    <property type="entry name" value="P-loop containing nucleoside triphosphate hydrolases"/>
    <property type="match status" value="1"/>
</dbReference>
<gene>
    <name evidence="2" type="ORF">KVV02_004627</name>
</gene>
<name>A0A9P8A482_MORAP</name>
<dbReference type="Proteomes" id="UP000717515">
    <property type="component" value="Unassembled WGS sequence"/>
</dbReference>